<dbReference type="PANTHER" id="PTHR36509">
    <property type="entry name" value="BLL3101 PROTEIN"/>
    <property type="match status" value="1"/>
</dbReference>
<dbReference type="PROSITE" id="PS51257">
    <property type="entry name" value="PROKAR_LIPOPROTEIN"/>
    <property type="match status" value="1"/>
</dbReference>
<gene>
    <name evidence="4" type="ORF">L0P03_21090</name>
</gene>
<dbReference type="PANTHER" id="PTHR36509:SF2">
    <property type="entry name" value="BLL3101 PROTEIN"/>
    <property type="match status" value="1"/>
</dbReference>
<dbReference type="InterPro" id="IPR010621">
    <property type="entry name" value="DUF1214"/>
</dbReference>
<dbReference type="Proteomes" id="UP001199750">
    <property type="component" value="Unassembled WGS sequence"/>
</dbReference>
<dbReference type="EMBL" id="JAKNDN010000075">
    <property type="protein sequence ID" value="MCG4962315.1"/>
    <property type="molecule type" value="Genomic_DNA"/>
</dbReference>
<proteinExistence type="predicted"/>
<evidence type="ECO:0000259" key="3">
    <source>
        <dbReference type="Pfam" id="PF06863"/>
    </source>
</evidence>
<evidence type="ECO:0000313" key="4">
    <source>
        <dbReference type="EMBL" id="MCG4962315.1"/>
    </source>
</evidence>
<sequence length="459" mass="50939">MKMKHHFLPLLLTLSMFTVSCDKDSVTNPDDVPVSVTESELKEAFYYTFPLMIMDATESVETNTETFVPGIPRAPVNQLIHAVKLADASNKSVVTPNVDTYYSRLWMDMNEEPVVFEFPDVKDRFCNIQVLDAWTNTTKLITDGGTYVFAKKGQTVTVPSGATLVEMPTTMGWCIVRILNKGEGDYENVKKIQDAMKAYPLSAYGNAGYVAPKGTYDAAKDVNPVMKCMSMPLEEYFAKANSLMEKNSPLSFDTEIINRLKKLGVGPGLDLKQIENGAEMFAKIKASFKADAVAIAATNKKNIGGIWSYFKEPIGDFGKAYDYRAAVALVGLGANTNEIAIYPRADYNSNNEVLNGANSYTLHFSSLPPVEEGGFWSITAYGDDNYLIDNPINRYNVTDRSEYKLNVDGSLDVTLSANAPQDGSYWLPTGNKAFHLFMRMYLPDLKALDNWPPPTITKK</sequence>
<evidence type="ECO:0000313" key="5">
    <source>
        <dbReference type="Proteomes" id="UP001199750"/>
    </source>
</evidence>
<keyword evidence="1" id="KW-0732">Signal</keyword>
<feature type="signal peptide" evidence="1">
    <location>
        <begin position="1"/>
        <end position="20"/>
    </location>
</feature>
<feature type="domain" description="DUF1214" evidence="2">
    <location>
        <begin position="340"/>
        <end position="444"/>
    </location>
</feature>
<reference evidence="4" key="1">
    <citation type="submission" date="2022-01" db="EMBL/GenBank/DDBJ databases">
        <title>Collection of gut derived symbiotic bacterial strains cultured from healthy donors.</title>
        <authorList>
            <person name="Lin H."/>
            <person name="Kohout C."/>
            <person name="Waligurski E."/>
            <person name="Pamer E.G."/>
        </authorList>
    </citation>
    <scope>NUCLEOTIDE SEQUENCE</scope>
    <source>
        <strain evidence="4">DFI.1.149</strain>
    </source>
</reference>
<evidence type="ECO:0000259" key="2">
    <source>
        <dbReference type="Pfam" id="PF06742"/>
    </source>
</evidence>
<organism evidence="4 5">
    <name type="scientific">Odoribacter splanchnicus</name>
    <dbReference type="NCBI Taxonomy" id="28118"/>
    <lineage>
        <taxon>Bacteria</taxon>
        <taxon>Pseudomonadati</taxon>
        <taxon>Bacteroidota</taxon>
        <taxon>Bacteroidia</taxon>
        <taxon>Bacteroidales</taxon>
        <taxon>Odoribacteraceae</taxon>
        <taxon>Odoribacter</taxon>
    </lineage>
</organism>
<evidence type="ECO:0000256" key="1">
    <source>
        <dbReference type="SAM" id="SignalP"/>
    </source>
</evidence>
<dbReference type="Pfam" id="PF06742">
    <property type="entry name" value="DUF1214"/>
    <property type="match status" value="1"/>
</dbReference>
<feature type="chain" id="PRO_5043599274" evidence="1">
    <location>
        <begin position="21"/>
        <end position="459"/>
    </location>
</feature>
<feature type="domain" description="DUF1254" evidence="3">
    <location>
        <begin position="76"/>
        <end position="200"/>
    </location>
</feature>
<accession>A0AAW5CDS2</accession>
<dbReference type="AlphaFoldDB" id="A0AAW5CDS2"/>
<dbReference type="RefSeq" id="WP_217779017.1">
    <property type="nucleotide sequence ID" value="NZ_JAHOOV010000064.1"/>
</dbReference>
<comment type="caution">
    <text evidence="4">The sequence shown here is derived from an EMBL/GenBank/DDBJ whole genome shotgun (WGS) entry which is preliminary data.</text>
</comment>
<dbReference type="InterPro" id="IPR010679">
    <property type="entry name" value="DUF1254"/>
</dbReference>
<protein>
    <submittedName>
        <fullName evidence="4">DUF1254 domain-containing protein</fullName>
    </submittedName>
</protein>
<name>A0AAW5CDS2_9BACT</name>
<dbReference type="Pfam" id="PF06863">
    <property type="entry name" value="DUF1254"/>
    <property type="match status" value="1"/>
</dbReference>